<evidence type="ECO:0000256" key="2">
    <source>
        <dbReference type="SAM" id="Phobius"/>
    </source>
</evidence>
<reference evidence="4 5" key="1">
    <citation type="submission" date="2023-09" db="EMBL/GenBank/DDBJ databases">
        <authorList>
            <person name="Rey-Velasco X."/>
        </authorList>
    </citation>
    <scope>NUCLEOTIDE SEQUENCE [LARGE SCALE GENOMIC DNA]</scope>
    <source>
        <strain evidence="4 5">F363</strain>
    </source>
</reference>
<keyword evidence="2" id="KW-0812">Transmembrane</keyword>
<proteinExistence type="predicted"/>
<dbReference type="RefSeq" id="WP_311535615.1">
    <property type="nucleotide sequence ID" value="NZ_JAVRHQ010000019.1"/>
</dbReference>
<accession>A0ABU3CCC8</accession>
<evidence type="ECO:0000259" key="3">
    <source>
        <dbReference type="Pfam" id="PF05569"/>
    </source>
</evidence>
<feature type="region of interest" description="Disordered" evidence="1">
    <location>
        <begin position="523"/>
        <end position="549"/>
    </location>
</feature>
<comment type="caution">
    <text evidence="4">The sequence shown here is derived from an EMBL/GenBank/DDBJ whole genome shotgun (WGS) entry which is preliminary data.</text>
</comment>
<evidence type="ECO:0000313" key="5">
    <source>
        <dbReference type="Proteomes" id="UP001262889"/>
    </source>
</evidence>
<dbReference type="EMBL" id="JAVRHQ010000019">
    <property type="protein sequence ID" value="MDT0643997.1"/>
    <property type="molecule type" value="Genomic_DNA"/>
</dbReference>
<gene>
    <name evidence="4" type="ORF">RM553_14255</name>
</gene>
<evidence type="ECO:0000313" key="4">
    <source>
        <dbReference type="EMBL" id="MDT0643997.1"/>
    </source>
</evidence>
<feature type="compositionally biased region" description="Pro residues" evidence="1">
    <location>
        <begin position="445"/>
        <end position="456"/>
    </location>
</feature>
<organism evidence="4 5">
    <name type="scientific">Autumnicola tepida</name>
    <dbReference type="NCBI Taxonomy" id="3075595"/>
    <lineage>
        <taxon>Bacteria</taxon>
        <taxon>Pseudomonadati</taxon>
        <taxon>Bacteroidota</taxon>
        <taxon>Flavobacteriia</taxon>
        <taxon>Flavobacteriales</taxon>
        <taxon>Flavobacteriaceae</taxon>
        <taxon>Autumnicola</taxon>
    </lineage>
</organism>
<dbReference type="Pfam" id="PF05569">
    <property type="entry name" value="Peptidase_M56"/>
    <property type="match status" value="1"/>
</dbReference>
<feature type="transmembrane region" description="Helical" evidence="2">
    <location>
        <begin position="89"/>
        <end position="110"/>
    </location>
</feature>
<protein>
    <submittedName>
        <fullName evidence="4">M56 family metallopeptidase</fullName>
    </submittedName>
</protein>
<dbReference type="InterPro" id="IPR008756">
    <property type="entry name" value="Peptidase_M56"/>
</dbReference>
<keyword evidence="2" id="KW-0472">Membrane</keyword>
<dbReference type="PANTHER" id="PTHR34978">
    <property type="entry name" value="POSSIBLE SENSOR-TRANSDUCER PROTEIN BLAR"/>
    <property type="match status" value="1"/>
</dbReference>
<name>A0ABU3CCC8_9FLAO</name>
<keyword evidence="5" id="KW-1185">Reference proteome</keyword>
<sequence>MIIYLLKSALCLLLLLSFYKIALESEKMHKFKRLYLLGSLLLSFCIPLITISYETDFTPVTAETATSAGSISHPENDNFQQSVSGFSGFFPFMLWTIYTVGFLIFGFRFLRNLFCFKEKISKNKKVATGKYVNVLLRNKTAPHSFLKYIFLNKKDFEEDKIAPEILQHEQAHVRQKHSWDIILVELLQVFFWFNPLFLLYKKAMEVNHEFLADESVIIKNHQILDYSQLLLNYSADAHHNALSSAFNHSLTRLTIFGKRIFTEKPGRQVKKRILMISRPFSGKRMAARLGLLLPVIALCLLLFNNDIVAKPSAKVKNASDGILIPYTEENLPANPIQQKGKSVSLLISGESVMLNGEAANLKNFRRKLNELTAGWTEEEIGKANLNISISNAEKVFLKKLNEEYLKTRFAKIKGGSLLPPPPPEPPHEDFPAPPPPPAMEDANVPTPPAPPAPPVPDSVYINHQVSRAMHLRHARDSARLQETMERRMAQMKEREEQMRERQQEFEVVQENVKARQKDLEKRMEARSEEMRAQMEERKAQFEQRRREMETRRDSIYRIVRDSIR</sequence>
<keyword evidence="2" id="KW-1133">Transmembrane helix</keyword>
<evidence type="ECO:0000256" key="1">
    <source>
        <dbReference type="SAM" id="MobiDB-lite"/>
    </source>
</evidence>
<dbReference type="Proteomes" id="UP001262889">
    <property type="component" value="Unassembled WGS sequence"/>
</dbReference>
<dbReference type="PANTHER" id="PTHR34978:SF3">
    <property type="entry name" value="SLR0241 PROTEIN"/>
    <property type="match status" value="1"/>
</dbReference>
<feature type="transmembrane region" description="Helical" evidence="2">
    <location>
        <begin position="6"/>
        <end position="22"/>
    </location>
</feature>
<feature type="region of interest" description="Disordered" evidence="1">
    <location>
        <begin position="414"/>
        <end position="459"/>
    </location>
</feature>
<dbReference type="InterPro" id="IPR052173">
    <property type="entry name" value="Beta-lactam_resp_regulator"/>
</dbReference>
<feature type="transmembrane region" description="Helical" evidence="2">
    <location>
        <begin position="34"/>
        <end position="53"/>
    </location>
</feature>
<feature type="domain" description="Peptidase M56" evidence="3">
    <location>
        <begin position="165"/>
        <end position="239"/>
    </location>
</feature>